<proteinExistence type="predicted"/>
<organism evidence="1 2">
    <name type="scientific">Panagrolaimus superbus</name>
    <dbReference type="NCBI Taxonomy" id="310955"/>
    <lineage>
        <taxon>Eukaryota</taxon>
        <taxon>Metazoa</taxon>
        <taxon>Ecdysozoa</taxon>
        <taxon>Nematoda</taxon>
        <taxon>Chromadorea</taxon>
        <taxon>Rhabditida</taxon>
        <taxon>Tylenchina</taxon>
        <taxon>Panagrolaimomorpha</taxon>
        <taxon>Panagrolaimoidea</taxon>
        <taxon>Panagrolaimidae</taxon>
        <taxon>Panagrolaimus</taxon>
    </lineage>
</organism>
<protein>
    <submittedName>
        <fullName evidence="2">Uncharacterized protein</fullName>
    </submittedName>
</protein>
<keyword evidence="1" id="KW-1185">Reference proteome</keyword>
<accession>A0A914YZG7</accession>
<evidence type="ECO:0000313" key="1">
    <source>
        <dbReference type="Proteomes" id="UP000887577"/>
    </source>
</evidence>
<name>A0A914YZG7_9BILA</name>
<reference evidence="2" key="1">
    <citation type="submission" date="2022-11" db="UniProtKB">
        <authorList>
            <consortium name="WormBaseParasite"/>
        </authorList>
    </citation>
    <scope>IDENTIFICATION</scope>
</reference>
<dbReference type="Proteomes" id="UP000887577">
    <property type="component" value="Unplaced"/>
</dbReference>
<evidence type="ECO:0000313" key="2">
    <source>
        <dbReference type="WBParaSite" id="PSU_v2.g5491.t1"/>
    </source>
</evidence>
<dbReference type="WBParaSite" id="PSU_v2.g5491.t1">
    <property type="protein sequence ID" value="PSU_v2.g5491.t1"/>
    <property type="gene ID" value="PSU_v2.g5491"/>
</dbReference>
<dbReference type="AlphaFoldDB" id="A0A914YZG7"/>
<sequence length="158" mass="18744">MSFRGVRKISKNYNKNGVLIYHGEHQSFVFVVRDERNEAQCVQCRWLCKNSNRVVKIYQIQGDTFESDPSVPEHHCCKPMTKDFVESTQLYRETLREVSGTKISPDEAFTKLEENFERFYGSNCFKSIMKKNLSSQKQIKKTFWKRSNKGTRNWRGRK</sequence>